<evidence type="ECO:0000256" key="10">
    <source>
        <dbReference type="ARBA" id="ARBA00023049"/>
    </source>
</evidence>
<keyword evidence="10" id="KW-0482">Metalloprotease</keyword>
<gene>
    <name evidence="17" type="ORF">GCM10017668_12270</name>
</gene>
<reference evidence="17 18" key="1">
    <citation type="journal article" date="2014" name="Int. J. Syst. Evol. Microbiol.">
        <title>Complete genome sequence of Corynebacterium casei LMG S-19264T (=DSM 44701T), isolated from a smear-ripened cheese.</title>
        <authorList>
            <consortium name="US DOE Joint Genome Institute (JGI-PGF)"/>
            <person name="Walter F."/>
            <person name="Albersmeier A."/>
            <person name="Kalinowski J."/>
            <person name="Ruckert C."/>
        </authorList>
    </citation>
    <scope>NUCLEOTIDE SEQUENCE [LARGE SCALE GENOMIC DNA]</scope>
    <source>
        <strain evidence="17 18">JCM 4255</strain>
    </source>
</reference>
<evidence type="ECO:0000256" key="12">
    <source>
        <dbReference type="PROSITE-ProRule" id="PRU00703"/>
    </source>
</evidence>
<evidence type="ECO:0000313" key="18">
    <source>
        <dbReference type="Proteomes" id="UP000516373"/>
    </source>
</evidence>
<keyword evidence="11 14" id="KW-0472">Membrane</keyword>
<comment type="subcellular location">
    <subcellularLocation>
        <location evidence="2">Membrane</location>
        <topology evidence="2">Multi-pass membrane protein</topology>
    </subcellularLocation>
</comment>
<feature type="compositionally biased region" description="Pro residues" evidence="13">
    <location>
        <begin position="169"/>
        <end position="190"/>
    </location>
</feature>
<evidence type="ECO:0000256" key="8">
    <source>
        <dbReference type="ARBA" id="ARBA00022833"/>
    </source>
</evidence>
<dbReference type="EMBL" id="AP023439">
    <property type="protein sequence ID" value="BCL19384.1"/>
    <property type="molecule type" value="Genomic_DNA"/>
</dbReference>
<dbReference type="InterPro" id="IPR046342">
    <property type="entry name" value="CBS_dom_sf"/>
</dbReference>
<organism evidence="17 18">
    <name type="scientific">Streptomyces tuirus</name>
    <dbReference type="NCBI Taxonomy" id="68278"/>
    <lineage>
        <taxon>Bacteria</taxon>
        <taxon>Bacillati</taxon>
        <taxon>Actinomycetota</taxon>
        <taxon>Actinomycetes</taxon>
        <taxon>Kitasatosporales</taxon>
        <taxon>Streptomycetaceae</taxon>
        <taxon>Streptomyces</taxon>
    </lineage>
</organism>
<feature type="compositionally biased region" description="Basic and acidic residues" evidence="13">
    <location>
        <begin position="98"/>
        <end position="108"/>
    </location>
</feature>
<dbReference type="Pfam" id="PF00571">
    <property type="entry name" value="CBS"/>
    <property type="match status" value="1"/>
</dbReference>
<keyword evidence="4" id="KW-0645">Protease</keyword>
<evidence type="ECO:0000256" key="4">
    <source>
        <dbReference type="ARBA" id="ARBA00022670"/>
    </source>
</evidence>
<keyword evidence="7" id="KW-0378">Hydrolase</keyword>
<dbReference type="InterPro" id="IPR000644">
    <property type="entry name" value="CBS_dom"/>
</dbReference>
<evidence type="ECO:0000313" key="17">
    <source>
        <dbReference type="EMBL" id="BCL19384.1"/>
    </source>
</evidence>
<evidence type="ECO:0000256" key="2">
    <source>
        <dbReference type="ARBA" id="ARBA00004141"/>
    </source>
</evidence>
<comment type="cofactor">
    <cofactor evidence="1">
        <name>Zn(2+)</name>
        <dbReference type="ChEBI" id="CHEBI:29105"/>
    </cofactor>
</comment>
<dbReference type="Gene3D" id="3.10.580.10">
    <property type="entry name" value="CBS-domain"/>
    <property type="match status" value="1"/>
</dbReference>
<feature type="transmembrane region" description="Helical" evidence="14">
    <location>
        <begin position="506"/>
        <end position="528"/>
    </location>
</feature>
<accession>A0A7G1NCT3</accession>
<comment type="similarity">
    <text evidence="3">Belongs to the peptidase M50B family.</text>
</comment>
<sequence>MAVDPVTRSLTAAVSAAASATVCASAAVSTAVSADPAGTGGSSAADRLLSGRGAPSVLVSMSQTLRPATDSDPAVFRGGSRERRSTYGKHRGAGAERTATDAYHRLETSRPAGAGDASIEGTPVDESGGRGRPRSGNDESAERHAGPAARAAEPTPADEQPTDERPFTPEQPSPAPEPNGPATPADPPTTSPDAASAARPTRGDASAPTEPDASGPPEGDPHRTATENPAPTHPDADAPHPPPTDVPQAAPAPGARDGDADAPQAAPAPGAHNGGDAPETATHPDRAHADDRHPAPARPDADAPHPPPTGAATDAPQAAPAPGAPREGDTPVGDKHPDRAYASGPHSAPAPGRPEGDRLHKAHTPPAPGRPEGDRLHKAHTPTPGSGDRTGPQQPSAPAPGTGRSGDRNGPQPSAPAPGTGHPDHHPAPSAPARGDRHLAHSGDGKGPAPQRPEPRGGLLMGRPFGVPVYVAPSWFLVAALITWVFGGQLERVLPELGAARYLVSLFFAVAFYASVLVHELAHTVAALRFKLPVRRIQLQFFGGVSEIEKEAETPGREFVLAFVGPLLSLVLAGVFYAAVQTVEPGTVPGVLLAGLMISNLIVAAFNLLPGLPLDGGRMLRAVVWKITGKPMKGTVAAAWVGRALAVSVLIGLPLLTQSGALGTDAVDNVGMDTVLDALLAAILAAIIWTGAGNSLRMARLREHLPELRARALTRRAVPVESDTPLSEALRRANAAGARALVVVDADGKPLSLVREAAIVGVPEHRRPWVAVSGLAQDLTDGMRVSAELSGEELLDALRATPATEYLVVEETGEIYGVLSAADVERAFVKAMARPS</sequence>
<dbReference type="Pfam" id="PF02163">
    <property type="entry name" value="Peptidase_M50"/>
    <property type="match status" value="2"/>
</dbReference>
<feature type="transmembrane region" description="Helical" evidence="14">
    <location>
        <begin position="592"/>
        <end position="614"/>
    </location>
</feature>
<feature type="region of interest" description="Disordered" evidence="13">
    <location>
        <begin position="62"/>
        <end position="457"/>
    </location>
</feature>
<proteinExistence type="inferred from homology"/>
<keyword evidence="15" id="KW-0732">Signal</keyword>
<evidence type="ECO:0000256" key="6">
    <source>
        <dbReference type="ARBA" id="ARBA00022723"/>
    </source>
</evidence>
<feature type="compositionally biased region" description="Basic and acidic residues" evidence="13">
    <location>
        <begin position="135"/>
        <end position="145"/>
    </location>
</feature>
<evidence type="ECO:0000256" key="11">
    <source>
        <dbReference type="ARBA" id="ARBA00023136"/>
    </source>
</evidence>
<evidence type="ECO:0000256" key="9">
    <source>
        <dbReference type="ARBA" id="ARBA00022989"/>
    </source>
</evidence>
<feature type="compositionally biased region" description="Low complexity" evidence="13">
    <location>
        <begin position="310"/>
        <end position="325"/>
    </location>
</feature>
<feature type="compositionally biased region" description="Low complexity" evidence="13">
    <location>
        <begin position="246"/>
        <end position="281"/>
    </location>
</feature>
<feature type="transmembrane region" description="Helical" evidence="14">
    <location>
        <begin position="635"/>
        <end position="655"/>
    </location>
</feature>
<protein>
    <recommendedName>
        <fullName evidence="16">CBS domain-containing protein</fullName>
    </recommendedName>
</protein>
<dbReference type="GO" id="GO:0046872">
    <property type="term" value="F:metal ion binding"/>
    <property type="evidence" value="ECO:0007669"/>
    <property type="project" value="UniProtKB-KW"/>
</dbReference>
<evidence type="ECO:0000256" key="13">
    <source>
        <dbReference type="SAM" id="MobiDB-lite"/>
    </source>
</evidence>
<keyword evidence="5 14" id="KW-0812">Transmembrane</keyword>
<evidence type="ECO:0000256" key="1">
    <source>
        <dbReference type="ARBA" id="ARBA00001947"/>
    </source>
</evidence>
<keyword evidence="12" id="KW-0129">CBS domain</keyword>
<dbReference type="GO" id="GO:0008237">
    <property type="term" value="F:metallopeptidase activity"/>
    <property type="evidence" value="ECO:0007669"/>
    <property type="project" value="UniProtKB-KW"/>
</dbReference>
<evidence type="ECO:0000256" key="14">
    <source>
        <dbReference type="SAM" id="Phobius"/>
    </source>
</evidence>
<feature type="chain" id="PRO_5028822792" description="CBS domain-containing protein" evidence="15">
    <location>
        <begin position="27"/>
        <end position="836"/>
    </location>
</feature>
<dbReference type="PANTHER" id="PTHR39188:SF3">
    <property type="entry name" value="STAGE IV SPORULATION PROTEIN FB"/>
    <property type="match status" value="1"/>
</dbReference>
<dbReference type="GO" id="GO:0016020">
    <property type="term" value="C:membrane"/>
    <property type="evidence" value="ECO:0007669"/>
    <property type="project" value="UniProtKB-SubCell"/>
</dbReference>
<feature type="transmembrane region" description="Helical" evidence="14">
    <location>
        <begin position="465"/>
        <end position="486"/>
    </location>
</feature>
<name>A0A7G1NCT3_9ACTN</name>
<dbReference type="AlphaFoldDB" id="A0A7G1NCT3"/>
<dbReference type="PROSITE" id="PS51371">
    <property type="entry name" value="CBS"/>
    <property type="match status" value="1"/>
</dbReference>
<feature type="domain" description="CBS" evidence="16">
    <location>
        <begin position="713"/>
        <end position="772"/>
    </location>
</feature>
<feature type="transmembrane region" description="Helical" evidence="14">
    <location>
        <begin position="559"/>
        <end position="580"/>
    </location>
</feature>
<evidence type="ECO:0000259" key="16">
    <source>
        <dbReference type="PROSITE" id="PS51371"/>
    </source>
</evidence>
<dbReference type="KEGG" id="stui:GCM10017668_12270"/>
<feature type="signal peptide" evidence="15">
    <location>
        <begin position="1"/>
        <end position="26"/>
    </location>
</feature>
<evidence type="ECO:0000256" key="3">
    <source>
        <dbReference type="ARBA" id="ARBA00007931"/>
    </source>
</evidence>
<keyword evidence="6" id="KW-0479">Metal-binding</keyword>
<dbReference type="PANTHER" id="PTHR39188">
    <property type="entry name" value="MEMBRANE-ASSOCIATED ZINC METALLOPROTEASE M50B"/>
    <property type="match status" value="1"/>
</dbReference>
<feature type="transmembrane region" description="Helical" evidence="14">
    <location>
        <begin position="675"/>
        <end position="692"/>
    </location>
</feature>
<dbReference type="InterPro" id="IPR008915">
    <property type="entry name" value="Peptidase_M50"/>
</dbReference>
<keyword evidence="9 14" id="KW-1133">Transmembrane helix</keyword>
<feature type="compositionally biased region" description="Basic and acidic residues" evidence="13">
    <location>
        <begin position="282"/>
        <end position="303"/>
    </location>
</feature>
<evidence type="ECO:0000256" key="7">
    <source>
        <dbReference type="ARBA" id="ARBA00022801"/>
    </source>
</evidence>
<keyword evidence="8" id="KW-0862">Zinc</keyword>
<feature type="compositionally biased region" description="Low complexity" evidence="13">
    <location>
        <begin position="191"/>
        <end position="200"/>
    </location>
</feature>
<feature type="compositionally biased region" description="Basic and acidic residues" evidence="13">
    <location>
        <begin position="434"/>
        <end position="444"/>
    </location>
</feature>
<dbReference type="CDD" id="cd06164">
    <property type="entry name" value="S2P-M50_SpoIVFB_CBS"/>
    <property type="match status" value="1"/>
</dbReference>
<feature type="compositionally biased region" description="Basic and acidic residues" evidence="13">
    <location>
        <begin position="326"/>
        <end position="339"/>
    </location>
</feature>
<dbReference type="SUPFAM" id="SSF54631">
    <property type="entry name" value="CBS-domain pair"/>
    <property type="match status" value="1"/>
</dbReference>
<dbReference type="GO" id="GO:0006508">
    <property type="term" value="P:proteolysis"/>
    <property type="evidence" value="ECO:0007669"/>
    <property type="project" value="UniProtKB-KW"/>
</dbReference>
<dbReference type="Proteomes" id="UP000516373">
    <property type="component" value="Chromosome"/>
</dbReference>
<evidence type="ECO:0000256" key="5">
    <source>
        <dbReference type="ARBA" id="ARBA00022692"/>
    </source>
</evidence>
<evidence type="ECO:0000256" key="15">
    <source>
        <dbReference type="SAM" id="SignalP"/>
    </source>
</evidence>
<feature type="compositionally biased region" description="Low complexity" evidence="13">
    <location>
        <begin position="146"/>
        <end position="159"/>
    </location>
</feature>